<dbReference type="Pfam" id="PF00892">
    <property type="entry name" value="EamA"/>
    <property type="match status" value="2"/>
</dbReference>
<dbReference type="Proteomes" id="UP000219439">
    <property type="component" value="Unassembled WGS sequence"/>
</dbReference>
<reference evidence="3 4" key="1">
    <citation type="submission" date="2017-09" db="EMBL/GenBank/DDBJ databases">
        <authorList>
            <person name="Ehlers B."/>
            <person name="Leendertz F.H."/>
        </authorList>
    </citation>
    <scope>NUCLEOTIDE SEQUENCE [LARGE SCALE GENOMIC DNA]</scope>
    <source>
        <strain evidence="3 4">DSM 18289</strain>
    </source>
</reference>
<dbReference type="RefSeq" id="WP_170955925.1">
    <property type="nucleotide sequence ID" value="NZ_OBEL01000001.1"/>
</dbReference>
<feature type="transmembrane region" description="Helical" evidence="1">
    <location>
        <begin position="250"/>
        <end position="271"/>
    </location>
</feature>
<dbReference type="InterPro" id="IPR037185">
    <property type="entry name" value="EmrE-like"/>
</dbReference>
<evidence type="ECO:0000313" key="3">
    <source>
        <dbReference type="EMBL" id="SNZ06950.1"/>
    </source>
</evidence>
<evidence type="ECO:0000259" key="2">
    <source>
        <dbReference type="Pfam" id="PF00892"/>
    </source>
</evidence>
<dbReference type="InterPro" id="IPR000620">
    <property type="entry name" value="EamA_dom"/>
</dbReference>
<keyword evidence="1" id="KW-1133">Transmembrane helix</keyword>
<accession>A0A285NBY3</accession>
<feature type="transmembrane region" description="Helical" evidence="1">
    <location>
        <begin position="163"/>
        <end position="180"/>
    </location>
</feature>
<proteinExistence type="predicted"/>
<feature type="transmembrane region" description="Helical" evidence="1">
    <location>
        <begin position="40"/>
        <end position="62"/>
    </location>
</feature>
<feature type="transmembrane region" description="Helical" evidence="1">
    <location>
        <begin position="219"/>
        <end position="238"/>
    </location>
</feature>
<name>A0A285NBY3_9HYPH</name>
<feature type="transmembrane region" description="Helical" evidence="1">
    <location>
        <begin position="277"/>
        <end position="293"/>
    </location>
</feature>
<sequence>MSQTSPSLSNNVKGVAFSLCGTALFTPIFAAAKFADGAVPVLVVVFMRYFSAFILVLGFSLLRGGEGLSGLMSPKPSQHLMRAFFSVGGGFCTLYAATLIPLNEATAIGLTEGVIVVGLAALLLGERVSRSHWLAGMLCLAGAYLVLFSRIQDGLNFSQLSGVGYAFVGAIFLALELLVLKTLARRESAIGLILHVTGLCSLLLAGPTIYMTISQDISLMAIAPFIVLGPIAIVAQYCNVRAYRLAEISLLAPINYSWILFSTLLGFIVFAEIPTPWALFGGGLVVAGGIWLTRIPTQPAERPTGRFIKALNLH</sequence>
<evidence type="ECO:0000313" key="4">
    <source>
        <dbReference type="Proteomes" id="UP000219439"/>
    </source>
</evidence>
<feature type="transmembrane region" description="Helical" evidence="1">
    <location>
        <begin position="192"/>
        <end position="213"/>
    </location>
</feature>
<organism evidence="3 4">
    <name type="scientific">Cohaesibacter gelatinilyticus</name>
    <dbReference type="NCBI Taxonomy" id="372072"/>
    <lineage>
        <taxon>Bacteria</taxon>
        <taxon>Pseudomonadati</taxon>
        <taxon>Pseudomonadota</taxon>
        <taxon>Alphaproteobacteria</taxon>
        <taxon>Hyphomicrobiales</taxon>
        <taxon>Cohaesibacteraceae</taxon>
    </lineage>
</organism>
<feature type="domain" description="EamA" evidence="2">
    <location>
        <begin position="13"/>
        <end position="147"/>
    </location>
</feature>
<keyword evidence="1" id="KW-0812">Transmembrane</keyword>
<feature type="transmembrane region" description="Helical" evidence="1">
    <location>
        <begin position="132"/>
        <end position="151"/>
    </location>
</feature>
<protein>
    <submittedName>
        <fullName evidence="3">Permease of the drug/metabolite transporter (DMT) superfamily</fullName>
    </submittedName>
</protein>
<feature type="transmembrane region" description="Helical" evidence="1">
    <location>
        <begin position="106"/>
        <end position="125"/>
    </location>
</feature>
<evidence type="ECO:0000256" key="1">
    <source>
        <dbReference type="SAM" id="Phobius"/>
    </source>
</evidence>
<keyword evidence="4" id="KW-1185">Reference proteome</keyword>
<dbReference type="PANTHER" id="PTHR22911">
    <property type="entry name" value="ACYL-MALONYL CONDENSING ENZYME-RELATED"/>
    <property type="match status" value="1"/>
</dbReference>
<gene>
    <name evidence="3" type="ORF">SAMN06265368_0594</name>
</gene>
<dbReference type="AlphaFoldDB" id="A0A285NBY3"/>
<dbReference type="PANTHER" id="PTHR22911:SF103">
    <property type="entry name" value="BLR2811 PROTEIN"/>
    <property type="match status" value="1"/>
</dbReference>
<feature type="domain" description="EamA" evidence="2">
    <location>
        <begin position="161"/>
        <end position="292"/>
    </location>
</feature>
<dbReference type="GO" id="GO:0016020">
    <property type="term" value="C:membrane"/>
    <property type="evidence" value="ECO:0007669"/>
    <property type="project" value="InterPro"/>
</dbReference>
<dbReference type="SUPFAM" id="SSF103481">
    <property type="entry name" value="Multidrug resistance efflux transporter EmrE"/>
    <property type="match status" value="2"/>
</dbReference>
<dbReference type="EMBL" id="OBEL01000001">
    <property type="protein sequence ID" value="SNZ06950.1"/>
    <property type="molecule type" value="Genomic_DNA"/>
</dbReference>
<feature type="transmembrane region" description="Helical" evidence="1">
    <location>
        <begin position="83"/>
        <end position="100"/>
    </location>
</feature>
<keyword evidence="1" id="KW-0472">Membrane</keyword>